<keyword evidence="1" id="KW-0472">Membrane</keyword>
<reference evidence="2 3" key="2">
    <citation type="submission" date="2016-08" db="EMBL/GenBank/DDBJ databases">
        <title>Pervasive Adenine N6-methylation of Active Genes in Fungi.</title>
        <authorList>
            <consortium name="DOE Joint Genome Institute"/>
            <person name="Mondo S.J."/>
            <person name="Dannebaum R.O."/>
            <person name="Kuo R.C."/>
            <person name="Labutti K."/>
            <person name="Haridas S."/>
            <person name="Kuo A."/>
            <person name="Salamov A."/>
            <person name="Ahrendt S.R."/>
            <person name="Lipzen A."/>
            <person name="Sullivan W."/>
            <person name="Andreopoulos W.B."/>
            <person name="Clum A."/>
            <person name="Lindquist E."/>
            <person name="Daum C."/>
            <person name="Ramamoorthy G.K."/>
            <person name="Gryganskyi A."/>
            <person name="Culley D."/>
            <person name="Magnuson J.K."/>
            <person name="James T.Y."/>
            <person name="O'Malley M.A."/>
            <person name="Stajich J.E."/>
            <person name="Spatafora J.W."/>
            <person name="Visel A."/>
            <person name="Grigoriev I.V."/>
        </authorList>
    </citation>
    <scope>NUCLEOTIDE SEQUENCE [LARGE SCALE GENOMIC DNA]</scope>
    <source>
        <strain evidence="3">finn</strain>
    </source>
</reference>
<keyword evidence="1" id="KW-1133">Transmembrane helix</keyword>
<dbReference type="Proteomes" id="UP000193719">
    <property type="component" value="Unassembled WGS sequence"/>
</dbReference>
<evidence type="ECO:0000313" key="2">
    <source>
        <dbReference type="EMBL" id="ORX47133.1"/>
    </source>
</evidence>
<evidence type="ECO:0000256" key="1">
    <source>
        <dbReference type="SAM" id="Phobius"/>
    </source>
</evidence>
<proteinExistence type="predicted"/>
<accession>A0A1Y1V5E0</accession>
<dbReference type="EMBL" id="MCFH01000032">
    <property type="protein sequence ID" value="ORX47133.1"/>
    <property type="molecule type" value="Genomic_DNA"/>
</dbReference>
<comment type="caution">
    <text evidence="2">The sequence shown here is derived from an EMBL/GenBank/DDBJ whole genome shotgun (WGS) entry which is preliminary data.</text>
</comment>
<dbReference type="AlphaFoldDB" id="A0A1Y1V5E0"/>
<gene>
    <name evidence="2" type="ORF">BCR36DRAFT_584943</name>
</gene>
<sequence length="125" mass="14558">MFEDMSQEDAGKKANIILYIIEVFQILYLIYSIYYYIGIQGFIKYVKNNEMKQLEEARSREESAFAARLEEDENLTVINTDVNIQRMTGLDDATVINDGDSIKVEIEDIEQENVQSENIEISRME</sequence>
<protein>
    <submittedName>
        <fullName evidence="2">Uncharacterized protein</fullName>
    </submittedName>
</protein>
<reference evidence="2 3" key="1">
    <citation type="submission" date="2016-08" db="EMBL/GenBank/DDBJ databases">
        <title>Genomes of anaerobic fungi encode conserved fungal cellulosomes for biomass hydrolysis.</title>
        <authorList>
            <consortium name="DOE Joint Genome Institute"/>
            <person name="Haitjema C.H."/>
            <person name="Gilmore S.P."/>
            <person name="Henske J.K."/>
            <person name="Solomon K.V."/>
            <person name="De Groot R."/>
            <person name="Kuo A."/>
            <person name="Mondo S.J."/>
            <person name="Salamov A.A."/>
            <person name="Labutti K."/>
            <person name="Zhao Z."/>
            <person name="Chiniquy J."/>
            <person name="Barry K."/>
            <person name="Brewer H.M."/>
            <person name="Purvine S.O."/>
            <person name="Wright A.T."/>
            <person name="Boxma B."/>
            <person name="Van Alen T."/>
            <person name="Hackstein J.H."/>
            <person name="Baker S.E."/>
            <person name="Grigoriev I.V."/>
            <person name="O'Malley M.A."/>
        </authorList>
    </citation>
    <scope>NUCLEOTIDE SEQUENCE [LARGE SCALE GENOMIC DNA]</scope>
    <source>
        <strain evidence="3">finn</strain>
    </source>
</reference>
<evidence type="ECO:0000313" key="3">
    <source>
        <dbReference type="Proteomes" id="UP000193719"/>
    </source>
</evidence>
<keyword evidence="1" id="KW-0812">Transmembrane</keyword>
<feature type="transmembrane region" description="Helical" evidence="1">
    <location>
        <begin position="16"/>
        <end position="37"/>
    </location>
</feature>
<keyword evidence="3" id="KW-1185">Reference proteome</keyword>
<organism evidence="2 3">
    <name type="scientific">Piromyces finnis</name>
    <dbReference type="NCBI Taxonomy" id="1754191"/>
    <lineage>
        <taxon>Eukaryota</taxon>
        <taxon>Fungi</taxon>
        <taxon>Fungi incertae sedis</taxon>
        <taxon>Chytridiomycota</taxon>
        <taxon>Chytridiomycota incertae sedis</taxon>
        <taxon>Neocallimastigomycetes</taxon>
        <taxon>Neocallimastigales</taxon>
        <taxon>Neocallimastigaceae</taxon>
        <taxon>Piromyces</taxon>
    </lineage>
</organism>
<name>A0A1Y1V5E0_9FUNG</name>